<reference evidence="3" key="1">
    <citation type="journal article" date="2019" name="Int. J. Syst. Evol. Microbiol.">
        <title>The Global Catalogue of Microorganisms (GCM) 10K type strain sequencing project: providing services to taxonomists for standard genome sequencing and annotation.</title>
        <authorList>
            <consortium name="The Broad Institute Genomics Platform"/>
            <consortium name="The Broad Institute Genome Sequencing Center for Infectious Disease"/>
            <person name="Wu L."/>
            <person name="Ma J."/>
        </authorList>
    </citation>
    <scope>NUCLEOTIDE SEQUENCE [LARGE SCALE GENOMIC DNA]</scope>
    <source>
        <strain evidence="3">JCM 18952</strain>
    </source>
</reference>
<evidence type="ECO:0000313" key="3">
    <source>
        <dbReference type="Proteomes" id="UP001501257"/>
    </source>
</evidence>
<keyword evidence="3" id="KW-1185">Reference proteome</keyword>
<dbReference type="Proteomes" id="UP001501257">
    <property type="component" value="Unassembled WGS sequence"/>
</dbReference>
<protein>
    <recommendedName>
        <fullName evidence="1">Transcription regulator PadR N-terminal domain-containing protein</fullName>
    </recommendedName>
</protein>
<dbReference type="Gene3D" id="1.10.10.10">
    <property type="entry name" value="Winged helix-like DNA-binding domain superfamily/Winged helix DNA-binding domain"/>
    <property type="match status" value="1"/>
</dbReference>
<evidence type="ECO:0000259" key="1">
    <source>
        <dbReference type="Pfam" id="PF03551"/>
    </source>
</evidence>
<dbReference type="InterPro" id="IPR036388">
    <property type="entry name" value="WH-like_DNA-bd_sf"/>
</dbReference>
<dbReference type="InterPro" id="IPR005149">
    <property type="entry name" value="Tscrpt_reg_PadR_N"/>
</dbReference>
<sequence>MQQIATSSGGAFTPKVTTLYAALERLTRSGAIIVDGEEIVEGRARRYFKLSDQGAQALSAEVKSMENRLKAARKVTSPMVASGVPSPGAVIA</sequence>
<dbReference type="Pfam" id="PF03551">
    <property type="entry name" value="PadR"/>
    <property type="match status" value="1"/>
</dbReference>
<accession>A0ABP9TH10</accession>
<evidence type="ECO:0000313" key="2">
    <source>
        <dbReference type="EMBL" id="GAA5226024.1"/>
    </source>
</evidence>
<dbReference type="EMBL" id="BAABLK010000009">
    <property type="protein sequence ID" value="GAA5226024.1"/>
    <property type="molecule type" value="Genomic_DNA"/>
</dbReference>
<dbReference type="SUPFAM" id="SSF46785">
    <property type="entry name" value="Winged helix' DNA-binding domain"/>
    <property type="match status" value="1"/>
</dbReference>
<name>A0ABP9TH10_9MICC</name>
<feature type="domain" description="Transcription regulator PadR N-terminal" evidence="1">
    <location>
        <begin position="1"/>
        <end position="59"/>
    </location>
</feature>
<comment type="caution">
    <text evidence="2">The sequence shown here is derived from an EMBL/GenBank/DDBJ whole genome shotgun (WGS) entry which is preliminary data.</text>
</comment>
<organism evidence="2 3">
    <name type="scientific">Paeniglutamicibacter antarcticus</name>
    <dbReference type="NCBI Taxonomy" id="494023"/>
    <lineage>
        <taxon>Bacteria</taxon>
        <taxon>Bacillati</taxon>
        <taxon>Actinomycetota</taxon>
        <taxon>Actinomycetes</taxon>
        <taxon>Micrococcales</taxon>
        <taxon>Micrococcaceae</taxon>
        <taxon>Paeniglutamicibacter</taxon>
    </lineage>
</organism>
<proteinExistence type="predicted"/>
<gene>
    <name evidence="2" type="ORF">GCM10025778_05540</name>
</gene>
<dbReference type="InterPro" id="IPR036390">
    <property type="entry name" value="WH_DNA-bd_sf"/>
</dbReference>